<proteinExistence type="predicted"/>
<keyword evidence="2" id="KW-1185">Reference proteome</keyword>
<evidence type="ECO:0000313" key="2">
    <source>
        <dbReference type="Proteomes" id="UP000275078"/>
    </source>
</evidence>
<protein>
    <submittedName>
        <fullName evidence="1">Uncharacterized protein</fullName>
    </submittedName>
</protein>
<organism evidence="1 2">
    <name type="scientific">Ascobolus immersus RN42</name>
    <dbReference type="NCBI Taxonomy" id="1160509"/>
    <lineage>
        <taxon>Eukaryota</taxon>
        <taxon>Fungi</taxon>
        <taxon>Dikarya</taxon>
        <taxon>Ascomycota</taxon>
        <taxon>Pezizomycotina</taxon>
        <taxon>Pezizomycetes</taxon>
        <taxon>Pezizales</taxon>
        <taxon>Ascobolaceae</taxon>
        <taxon>Ascobolus</taxon>
    </lineage>
</organism>
<dbReference type="AlphaFoldDB" id="A0A3N4HRQ9"/>
<gene>
    <name evidence="1" type="ORF">BJ508DRAFT_418615</name>
</gene>
<evidence type="ECO:0000313" key="1">
    <source>
        <dbReference type="EMBL" id="RPA74470.1"/>
    </source>
</evidence>
<dbReference type="Proteomes" id="UP000275078">
    <property type="component" value="Unassembled WGS sequence"/>
</dbReference>
<accession>A0A3N4HRQ9</accession>
<reference evidence="1 2" key="1">
    <citation type="journal article" date="2018" name="Nat. Ecol. Evol.">
        <title>Pezizomycetes genomes reveal the molecular basis of ectomycorrhizal truffle lifestyle.</title>
        <authorList>
            <person name="Murat C."/>
            <person name="Payen T."/>
            <person name="Noel B."/>
            <person name="Kuo A."/>
            <person name="Morin E."/>
            <person name="Chen J."/>
            <person name="Kohler A."/>
            <person name="Krizsan K."/>
            <person name="Balestrini R."/>
            <person name="Da Silva C."/>
            <person name="Montanini B."/>
            <person name="Hainaut M."/>
            <person name="Levati E."/>
            <person name="Barry K.W."/>
            <person name="Belfiori B."/>
            <person name="Cichocki N."/>
            <person name="Clum A."/>
            <person name="Dockter R.B."/>
            <person name="Fauchery L."/>
            <person name="Guy J."/>
            <person name="Iotti M."/>
            <person name="Le Tacon F."/>
            <person name="Lindquist E.A."/>
            <person name="Lipzen A."/>
            <person name="Malagnac F."/>
            <person name="Mello A."/>
            <person name="Molinier V."/>
            <person name="Miyauchi S."/>
            <person name="Poulain J."/>
            <person name="Riccioni C."/>
            <person name="Rubini A."/>
            <person name="Sitrit Y."/>
            <person name="Splivallo R."/>
            <person name="Traeger S."/>
            <person name="Wang M."/>
            <person name="Zifcakova L."/>
            <person name="Wipf D."/>
            <person name="Zambonelli A."/>
            <person name="Paolocci F."/>
            <person name="Nowrousian M."/>
            <person name="Ottonello S."/>
            <person name="Baldrian P."/>
            <person name="Spatafora J.W."/>
            <person name="Henrissat B."/>
            <person name="Nagy L.G."/>
            <person name="Aury J.M."/>
            <person name="Wincker P."/>
            <person name="Grigoriev I.V."/>
            <person name="Bonfante P."/>
            <person name="Martin F.M."/>
        </authorList>
    </citation>
    <scope>NUCLEOTIDE SEQUENCE [LARGE SCALE GENOMIC DNA]</scope>
    <source>
        <strain evidence="1 2">RN42</strain>
    </source>
</reference>
<sequence>MSDIDSDSTTDGMIQPVEDAKDRTCTSYCFQTDATPVPIRILHWDTKNNGLRPPSLTVDAVAKFRSILTRAVAPVRCKMHAGTMPMSEYIWRLDVAEIQDQWRNVTLIRASGWFILADNDSKVFGPLMVRSKRGLVRQRLLELLTITVENWAEQLRCSLLATECDLKVEDSNHADDGSRYGSEFDRWFKASVVEPGEEKMKLLRFLIKSRSESIEERIWRHLHAEDEV</sequence>
<name>A0A3N4HRQ9_ASCIM</name>
<dbReference type="EMBL" id="ML119789">
    <property type="protein sequence ID" value="RPA74470.1"/>
    <property type="molecule type" value="Genomic_DNA"/>
</dbReference>